<comment type="caution">
    <text evidence="1">The sequence shown here is derived from an EMBL/GenBank/DDBJ whole genome shotgun (WGS) entry which is preliminary data.</text>
</comment>
<dbReference type="EMBL" id="QVQW01000025">
    <property type="protein sequence ID" value="RKU44903.1"/>
    <property type="molecule type" value="Genomic_DNA"/>
</dbReference>
<name>A0A420YAI9_9PEZI</name>
<evidence type="ECO:0000313" key="1">
    <source>
        <dbReference type="EMBL" id="RKU44903.1"/>
    </source>
</evidence>
<protein>
    <submittedName>
        <fullName evidence="1">Uncharacterized protein</fullName>
    </submittedName>
</protein>
<proteinExistence type="predicted"/>
<reference evidence="1 2" key="1">
    <citation type="submission" date="2018-08" db="EMBL/GenBank/DDBJ databases">
        <title>Draft genome of the lignicolous fungus Coniochaeta pulveracea.</title>
        <authorList>
            <person name="Borstlap C.J."/>
            <person name="De Witt R.N."/>
            <person name="Botha A."/>
            <person name="Volschenk H."/>
        </authorList>
    </citation>
    <scope>NUCLEOTIDE SEQUENCE [LARGE SCALE GENOMIC DNA]</scope>
    <source>
        <strain evidence="1 2">CAB683</strain>
    </source>
</reference>
<evidence type="ECO:0000313" key="2">
    <source>
        <dbReference type="Proteomes" id="UP000275385"/>
    </source>
</evidence>
<accession>A0A420YAI9</accession>
<organism evidence="1 2">
    <name type="scientific">Coniochaeta pulveracea</name>
    <dbReference type="NCBI Taxonomy" id="177199"/>
    <lineage>
        <taxon>Eukaryota</taxon>
        <taxon>Fungi</taxon>
        <taxon>Dikarya</taxon>
        <taxon>Ascomycota</taxon>
        <taxon>Pezizomycotina</taxon>
        <taxon>Sordariomycetes</taxon>
        <taxon>Sordariomycetidae</taxon>
        <taxon>Coniochaetales</taxon>
        <taxon>Coniochaetaceae</taxon>
        <taxon>Coniochaeta</taxon>
    </lineage>
</organism>
<keyword evidence="2" id="KW-1185">Reference proteome</keyword>
<sequence>MHMAGAWHRPEGTTEGPVHLFDLTYSKYVWYTYRRFETDRAGHTVRACAVKTKAANLDKSIVRTTGNVLVPAKDANSTGVPSGPGGTARGWQVSMALKTGHLVTLP</sequence>
<gene>
    <name evidence="1" type="ORF">DL546_001958</name>
</gene>
<dbReference type="Proteomes" id="UP000275385">
    <property type="component" value="Unassembled WGS sequence"/>
</dbReference>
<dbReference type="AlphaFoldDB" id="A0A420YAI9"/>